<dbReference type="RefSeq" id="WP_045037093.1">
    <property type="nucleotide sequence ID" value="NZ_JZSR01000016.1"/>
</dbReference>
<evidence type="ECO:0000313" key="2">
    <source>
        <dbReference type="EMBL" id="PSW95114.1"/>
    </source>
</evidence>
<sequence>MKNNKMLLATVLLSTLGFSAVSNAAEPAPVVGDFSSAFVQWSGFAKVIPGDDIIITGLRNGPVANGTLTVKGDGTFETKTPIDLESRLYWDQDASGVKTAGNLFATNWTIDADGITAAWGTNSTDGMMDTKSSTELTTSSGPELKSAVTLAVKNDSAVASPEELNLLEPLTVTANVIATVGGVPNSAVRSL</sequence>
<comment type="caution">
    <text evidence="2">The sequence shown here is derived from an EMBL/GenBank/DDBJ whole genome shotgun (WGS) entry which is preliminary data.</text>
</comment>
<gene>
    <name evidence="2" type="ORF">C9J52_11895</name>
</gene>
<name>A0ABX5GR94_9GAMM</name>
<keyword evidence="1" id="KW-0732">Signal</keyword>
<proteinExistence type="predicted"/>
<protein>
    <submittedName>
        <fullName evidence="2">Uncharacterized protein</fullName>
    </submittedName>
</protein>
<evidence type="ECO:0000313" key="3">
    <source>
        <dbReference type="Proteomes" id="UP000241190"/>
    </source>
</evidence>
<reference evidence="2 3" key="1">
    <citation type="submission" date="2018-03" db="EMBL/GenBank/DDBJ databases">
        <title>Whole genome sequencing of Histamine producing bacteria.</title>
        <authorList>
            <person name="Butler K."/>
        </authorList>
    </citation>
    <scope>NUCLEOTIDE SEQUENCE [LARGE SCALE GENOMIC DNA]</scope>
    <source>
        <strain evidence="2 3">ATCC 51761</strain>
    </source>
</reference>
<dbReference type="EMBL" id="PYOP01000018">
    <property type="protein sequence ID" value="PSW95114.1"/>
    <property type="molecule type" value="Genomic_DNA"/>
</dbReference>
<feature type="chain" id="PRO_5045186461" evidence="1">
    <location>
        <begin position="25"/>
        <end position="191"/>
    </location>
</feature>
<evidence type="ECO:0000256" key="1">
    <source>
        <dbReference type="SAM" id="SignalP"/>
    </source>
</evidence>
<organism evidence="2 3">
    <name type="scientific">Photobacterium iliopiscarium</name>
    <dbReference type="NCBI Taxonomy" id="56192"/>
    <lineage>
        <taxon>Bacteria</taxon>
        <taxon>Pseudomonadati</taxon>
        <taxon>Pseudomonadota</taxon>
        <taxon>Gammaproteobacteria</taxon>
        <taxon>Vibrionales</taxon>
        <taxon>Vibrionaceae</taxon>
        <taxon>Photobacterium</taxon>
    </lineage>
</organism>
<feature type="signal peptide" evidence="1">
    <location>
        <begin position="1"/>
        <end position="24"/>
    </location>
</feature>
<dbReference type="Proteomes" id="UP000241190">
    <property type="component" value="Unassembled WGS sequence"/>
</dbReference>
<accession>A0ABX5GR94</accession>
<keyword evidence="3" id="KW-1185">Reference proteome</keyword>